<dbReference type="Proteomes" id="UP000216345">
    <property type="component" value="Unassembled WGS sequence"/>
</dbReference>
<dbReference type="EMBL" id="NNRK01000023">
    <property type="protein sequence ID" value="OYR16189.1"/>
    <property type="molecule type" value="Genomic_DNA"/>
</dbReference>
<dbReference type="CDD" id="cd07505">
    <property type="entry name" value="HAD_BPGM-like"/>
    <property type="match status" value="1"/>
</dbReference>
<dbReference type="GO" id="GO:0016787">
    <property type="term" value="F:hydrolase activity"/>
    <property type="evidence" value="ECO:0007669"/>
    <property type="project" value="UniProtKB-KW"/>
</dbReference>
<dbReference type="GO" id="GO:0046872">
    <property type="term" value="F:metal ion binding"/>
    <property type="evidence" value="ECO:0007669"/>
    <property type="project" value="UniProtKB-KW"/>
</dbReference>
<dbReference type="InterPro" id="IPR036412">
    <property type="entry name" value="HAD-like_sf"/>
</dbReference>
<sequence>MSSHAVLFDMDGTLVDSEPLHYETLLEAIAAFSGTVPDDFENRVTGTTIADCHAMLRNETGFTANLDAFVKAKYAAYIDGAIRLKLRPGAAEVLAYLEKAGVPYAIVSNSDRMLVDANLRAVGLQRPDFISVSRNDVREGKPAAEPYLRGAYLLGVEPSHCIVVEDSVPGARAGLAADMTVIGWPEPHRTDLTFPDGVVIADPEDLLSSLQSLLSAAAQ</sequence>
<dbReference type="PANTHER" id="PTHR46193:SF18">
    <property type="entry name" value="HEXITOL PHOSPHATASE B"/>
    <property type="match status" value="1"/>
</dbReference>
<evidence type="ECO:0000256" key="1">
    <source>
        <dbReference type="ARBA" id="ARBA00001946"/>
    </source>
</evidence>
<dbReference type="OrthoDB" id="9800058at2"/>
<accession>A0A256FMZ0</accession>
<dbReference type="Pfam" id="PF00702">
    <property type="entry name" value="Hydrolase"/>
    <property type="match status" value="1"/>
</dbReference>
<proteinExistence type="inferred from homology"/>
<comment type="similarity">
    <text evidence="2">Belongs to the HAD-like hydrolase superfamily. CbbY/CbbZ/Gph/YieH family.</text>
</comment>
<comment type="caution">
    <text evidence="6">The sequence shown here is derived from an EMBL/GenBank/DDBJ whole genome shotgun (WGS) entry which is preliminary data.</text>
</comment>
<name>A0A256FMZ0_9HYPH</name>
<comment type="cofactor">
    <cofactor evidence="1">
        <name>Mg(2+)</name>
        <dbReference type="ChEBI" id="CHEBI:18420"/>
    </cofactor>
</comment>
<dbReference type="NCBIfam" id="TIGR01509">
    <property type="entry name" value="HAD-SF-IA-v3"/>
    <property type="match status" value="1"/>
</dbReference>
<keyword evidence="5" id="KW-0119">Carbohydrate metabolism</keyword>
<dbReference type="AlphaFoldDB" id="A0A256FMZ0"/>
<evidence type="ECO:0000256" key="4">
    <source>
        <dbReference type="ARBA" id="ARBA00022842"/>
    </source>
</evidence>
<evidence type="ECO:0000313" key="7">
    <source>
        <dbReference type="Proteomes" id="UP000216345"/>
    </source>
</evidence>
<dbReference type="FunFam" id="3.40.50.1000:FF:000162">
    <property type="entry name" value="HAD-like protein"/>
    <property type="match status" value="1"/>
</dbReference>
<evidence type="ECO:0000313" key="6">
    <source>
        <dbReference type="EMBL" id="OYR16189.1"/>
    </source>
</evidence>
<organism evidence="6 7">
    <name type="scientific">Brucella rhizosphaerae</name>
    <dbReference type="NCBI Taxonomy" id="571254"/>
    <lineage>
        <taxon>Bacteria</taxon>
        <taxon>Pseudomonadati</taxon>
        <taxon>Pseudomonadota</taxon>
        <taxon>Alphaproteobacteria</taxon>
        <taxon>Hyphomicrobiales</taxon>
        <taxon>Brucellaceae</taxon>
        <taxon>Brucella/Ochrobactrum group</taxon>
        <taxon>Brucella</taxon>
    </lineage>
</organism>
<evidence type="ECO:0000256" key="5">
    <source>
        <dbReference type="ARBA" id="ARBA00023277"/>
    </source>
</evidence>
<dbReference type="Gene3D" id="1.10.150.240">
    <property type="entry name" value="Putative phosphatase, domain 2"/>
    <property type="match status" value="1"/>
</dbReference>
<dbReference type="SFLD" id="SFLDS00003">
    <property type="entry name" value="Haloacid_Dehalogenase"/>
    <property type="match status" value="1"/>
</dbReference>
<dbReference type="SFLD" id="SFLDG01129">
    <property type="entry name" value="C1.5:_HAD__Beta-PGM__Phosphata"/>
    <property type="match status" value="1"/>
</dbReference>
<dbReference type="InterPro" id="IPR023198">
    <property type="entry name" value="PGP-like_dom2"/>
</dbReference>
<keyword evidence="3" id="KW-0479">Metal-binding</keyword>
<protein>
    <submittedName>
        <fullName evidence="6">HAD hydrolase, IA, variant 3 family protein</fullName>
    </submittedName>
</protein>
<dbReference type="InterPro" id="IPR023214">
    <property type="entry name" value="HAD_sf"/>
</dbReference>
<dbReference type="RefSeq" id="WP_094575569.1">
    <property type="nucleotide sequence ID" value="NZ_JBHEEL010000002.1"/>
</dbReference>
<keyword evidence="6" id="KW-0378">Hydrolase</keyword>
<dbReference type="SFLD" id="SFLDG01135">
    <property type="entry name" value="C1.5.6:_HAD__Beta-PGM__Phospha"/>
    <property type="match status" value="1"/>
</dbReference>
<dbReference type="Gene3D" id="3.40.50.1000">
    <property type="entry name" value="HAD superfamily/HAD-like"/>
    <property type="match status" value="1"/>
</dbReference>
<gene>
    <name evidence="6" type="ORF">CEV32_4418</name>
</gene>
<keyword evidence="7" id="KW-1185">Reference proteome</keyword>
<dbReference type="SUPFAM" id="SSF56784">
    <property type="entry name" value="HAD-like"/>
    <property type="match status" value="1"/>
</dbReference>
<dbReference type="InterPro" id="IPR051600">
    <property type="entry name" value="Beta-PGM-like"/>
</dbReference>
<reference evidence="6 7" key="1">
    <citation type="submission" date="2017-07" db="EMBL/GenBank/DDBJ databases">
        <title>Phylogenetic study on the rhizospheric bacterium Ochrobactrum sp. A44.</title>
        <authorList>
            <person name="Krzyzanowska D.M."/>
            <person name="Ossowicki A."/>
            <person name="Rajewska M."/>
            <person name="Maciag T."/>
            <person name="Kaczynski Z."/>
            <person name="Czerwicka M."/>
            <person name="Jafra S."/>
        </authorList>
    </citation>
    <scope>NUCLEOTIDE SEQUENCE [LARGE SCALE GENOMIC DNA]</scope>
    <source>
        <strain evidence="6 7">PR17</strain>
    </source>
</reference>
<evidence type="ECO:0000256" key="2">
    <source>
        <dbReference type="ARBA" id="ARBA00006171"/>
    </source>
</evidence>
<dbReference type="PRINTS" id="PR00413">
    <property type="entry name" value="HADHALOGNASE"/>
</dbReference>
<keyword evidence="4" id="KW-0460">Magnesium</keyword>
<evidence type="ECO:0000256" key="3">
    <source>
        <dbReference type="ARBA" id="ARBA00022723"/>
    </source>
</evidence>
<dbReference type="InterPro" id="IPR006439">
    <property type="entry name" value="HAD-SF_hydro_IA"/>
</dbReference>
<dbReference type="PANTHER" id="PTHR46193">
    <property type="entry name" value="6-PHOSPHOGLUCONATE PHOSPHATASE"/>
    <property type="match status" value="1"/>
</dbReference>